<dbReference type="EMBL" id="KL198096">
    <property type="protein sequence ID" value="KDQ08033.1"/>
    <property type="molecule type" value="Genomic_DNA"/>
</dbReference>
<accession>A0A067LXB5</accession>
<organism evidence="1 2">
    <name type="scientific">Botryobasidium botryosum (strain FD-172 SS1)</name>
    <dbReference type="NCBI Taxonomy" id="930990"/>
    <lineage>
        <taxon>Eukaryota</taxon>
        <taxon>Fungi</taxon>
        <taxon>Dikarya</taxon>
        <taxon>Basidiomycota</taxon>
        <taxon>Agaricomycotina</taxon>
        <taxon>Agaricomycetes</taxon>
        <taxon>Cantharellales</taxon>
        <taxon>Botryobasidiaceae</taxon>
        <taxon>Botryobasidium</taxon>
    </lineage>
</organism>
<evidence type="ECO:0000313" key="1">
    <source>
        <dbReference type="EMBL" id="KDQ08033.1"/>
    </source>
</evidence>
<reference evidence="2" key="1">
    <citation type="journal article" date="2014" name="Proc. Natl. Acad. Sci. U.S.A.">
        <title>Extensive sampling of basidiomycete genomes demonstrates inadequacy of the white-rot/brown-rot paradigm for wood decay fungi.</title>
        <authorList>
            <person name="Riley R."/>
            <person name="Salamov A.A."/>
            <person name="Brown D.W."/>
            <person name="Nagy L.G."/>
            <person name="Floudas D."/>
            <person name="Held B.W."/>
            <person name="Levasseur A."/>
            <person name="Lombard V."/>
            <person name="Morin E."/>
            <person name="Otillar R."/>
            <person name="Lindquist E.A."/>
            <person name="Sun H."/>
            <person name="LaButti K.M."/>
            <person name="Schmutz J."/>
            <person name="Jabbour D."/>
            <person name="Luo H."/>
            <person name="Baker S.E."/>
            <person name="Pisabarro A.G."/>
            <person name="Walton J.D."/>
            <person name="Blanchette R.A."/>
            <person name="Henrissat B."/>
            <person name="Martin F."/>
            <person name="Cullen D."/>
            <person name="Hibbett D.S."/>
            <person name="Grigoriev I.V."/>
        </authorList>
    </citation>
    <scope>NUCLEOTIDE SEQUENCE [LARGE SCALE GENOMIC DNA]</scope>
    <source>
        <strain evidence="2">FD-172 SS1</strain>
    </source>
</reference>
<dbReference type="InParanoid" id="A0A067LXB5"/>
<name>A0A067LXB5_BOTB1</name>
<evidence type="ECO:0000313" key="2">
    <source>
        <dbReference type="Proteomes" id="UP000027195"/>
    </source>
</evidence>
<sequence length="130" mass="14254">MKDIIEDIVSPEYEGTWDDALNTVITQLNITSNLFSNYDLASEIDSQEVVSLLASIFLDVVFIFYSALQAIECQEYLSAATPIIVTTCGYLVNGWTAVPSPLYQTLATSQYATYFESMGLNLASLLAASN</sequence>
<dbReference type="HOGENOM" id="CLU_1937821_0_0_1"/>
<gene>
    <name evidence="1" type="ORF">BOTBODRAFT_180180</name>
</gene>
<dbReference type="AlphaFoldDB" id="A0A067LXB5"/>
<protein>
    <submittedName>
        <fullName evidence="1">Uncharacterized protein</fullName>
    </submittedName>
</protein>
<proteinExistence type="predicted"/>
<keyword evidence="2" id="KW-1185">Reference proteome</keyword>
<dbReference type="Proteomes" id="UP000027195">
    <property type="component" value="Unassembled WGS sequence"/>
</dbReference>